<gene>
    <name evidence="2" type="ORF">GCM10012275_56200</name>
</gene>
<dbReference type="RefSeq" id="WP_189061446.1">
    <property type="nucleotide sequence ID" value="NZ_BMMK01000041.1"/>
</dbReference>
<dbReference type="AlphaFoldDB" id="A0A8J3CJS0"/>
<dbReference type="EMBL" id="BMMK01000041">
    <property type="protein sequence ID" value="GGM78313.1"/>
    <property type="molecule type" value="Genomic_DNA"/>
</dbReference>
<dbReference type="Pfam" id="PF05119">
    <property type="entry name" value="Terminase_4"/>
    <property type="match status" value="1"/>
</dbReference>
<dbReference type="Proteomes" id="UP000637578">
    <property type="component" value="Unassembled WGS sequence"/>
</dbReference>
<reference evidence="2" key="1">
    <citation type="journal article" date="2014" name="Int. J. Syst. Evol. Microbiol.">
        <title>Complete genome sequence of Corynebacterium casei LMG S-19264T (=DSM 44701T), isolated from a smear-ripened cheese.</title>
        <authorList>
            <consortium name="US DOE Joint Genome Institute (JGI-PGF)"/>
            <person name="Walter F."/>
            <person name="Albersmeier A."/>
            <person name="Kalinowski J."/>
            <person name="Ruckert C."/>
        </authorList>
    </citation>
    <scope>NUCLEOTIDE SEQUENCE</scope>
    <source>
        <strain evidence="2">CGMCC 4.5737</strain>
    </source>
</reference>
<evidence type="ECO:0000313" key="3">
    <source>
        <dbReference type="Proteomes" id="UP000637578"/>
    </source>
</evidence>
<feature type="region of interest" description="Disordered" evidence="1">
    <location>
        <begin position="1"/>
        <end position="38"/>
    </location>
</feature>
<evidence type="ECO:0000256" key="1">
    <source>
        <dbReference type="SAM" id="MobiDB-lite"/>
    </source>
</evidence>
<feature type="compositionally biased region" description="Basic and acidic residues" evidence="1">
    <location>
        <begin position="1"/>
        <end position="11"/>
    </location>
</feature>
<dbReference type="InterPro" id="IPR006448">
    <property type="entry name" value="Phage_term_ssu_P27"/>
</dbReference>
<proteinExistence type="predicted"/>
<sequence length="149" mass="16364">MSRAKAPENRLGRPRTAKQRTNPLPAASTGSTIIPEPPATLDITGRELWSELWRRGESVYTATDALTIERYCSLADRRALYLALLREEGHVTTGSTGQLVAHPAAKLLADVESRMLALEDRLGLNPDSRIRLGLGAAELRSELDDFLSQ</sequence>
<comment type="caution">
    <text evidence="2">The sequence shown here is derived from an EMBL/GenBank/DDBJ whole genome shotgun (WGS) entry which is preliminary data.</text>
</comment>
<protein>
    <recommendedName>
        <fullName evidence="4">Terminase small subunit</fullName>
    </recommendedName>
</protein>
<organism evidence="2 3">
    <name type="scientific">Longimycelium tulufanense</name>
    <dbReference type="NCBI Taxonomy" id="907463"/>
    <lineage>
        <taxon>Bacteria</taxon>
        <taxon>Bacillati</taxon>
        <taxon>Actinomycetota</taxon>
        <taxon>Actinomycetes</taxon>
        <taxon>Pseudonocardiales</taxon>
        <taxon>Pseudonocardiaceae</taxon>
        <taxon>Longimycelium</taxon>
    </lineage>
</organism>
<evidence type="ECO:0000313" key="2">
    <source>
        <dbReference type="EMBL" id="GGM78313.1"/>
    </source>
</evidence>
<evidence type="ECO:0008006" key="4">
    <source>
        <dbReference type="Google" id="ProtNLM"/>
    </source>
</evidence>
<keyword evidence="3" id="KW-1185">Reference proteome</keyword>
<accession>A0A8J3CJS0</accession>
<dbReference type="NCBIfam" id="TIGR01558">
    <property type="entry name" value="sm_term_P27"/>
    <property type="match status" value="1"/>
</dbReference>
<name>A0A8J3CJS0_9PSEU</name>
<reference evidence="2" key="2">
    <citation type="submission" date="2020-09" db="EMBL/GenBank/DDBJ databases">
        <authorList>
            <person name="Sun Q."/>
            <person name="Zhou Y."/>
        </authorList>
    </citation>
    <scope>NUCLEOTIDE SEQUENCE</scope>
    <source>
        <strain evidence="2">CGMCC 4.5737</strain>
    </source>
</reference>